<dbReference type="InterPro" id="IPR038418">
    <property type="entry name" value="6-PTP_synth/QueD_sf"/>
</dbReference>
<evidence type="ECO:0000313" key="12">
    <source>
        <dbReference type="Proteomes" id="UP000240243"/>
    </source>
</evidence>
<gene>
    <name evidence="11" type="ORF">C7H85_01560</name>
</gene>
<comment type="caution">
    <text evidence="11">The sequence shown here is derived from an EMBL/GenBank/DDBJ whole genome shotgun (WGS) entry which is preliminary data.</text>
</comment>
<feature type="active site" description="Charge relay system" evidence="9">
    <location>
        <position position="108"/>
    </location>
</feature>
<evidence type="ECO:0000256" key="6">
    <source>
        <dbReference type="ARBA" id="ARBA00023239"/>
    </source>
</evidence>
<comment type="pathway">
    <text evidence="1 8">Purine metabolism; 7-cyano-7-deazaguanine biosynthesis.</text>
</comment>
<dbReference type="SUPFAM" id="SSF55620">
    <property type="entry name" value="Tetrahydrobiopterin biosynthesis enzymes-like"/>
    <property type="match status" value="1"/>
</dbReference>
<accession>A0A2P7RBG9</accession>
<keyword evidence="8" id="KW-0671">Queuosine biosynthesis</keyword>
<comment type="catalytic activity">
    <reaction evidence="7 8">
        <text>7,8-dihydroneopterin 3'-triphosphate + H2O = 6-carboxy-5,6,7,8-tetrahydropterin + triphosphate + acetaldehyde + 2 H(+)</text>
        <dbReference type="Rhea" id="RHEA:27966"/>
        <dbReference type="ChEBI" id="CHEBI:15343"/>
        <dbReference type="ChEBI" id="CHEBI:15377"/>
        <dbReference type="ChEBI" id="CHEBI:15378"/>
        <dbReference type="ChEBI" id="CHEBI:18036"/>
        <dbReference type="ChEBI" id="CHEBI:58462"/>
        <dbReference type="ChEBI" id="CHEBI:61032"/>
        <dbReference type="EC" id="4.1.2.50"/>
    </reaction>
</comment>
<dbReference type="PIRSF" id="PIRSF006113">
    <property type="entry name" value="PTP_synth"/>
    <property type="match status" value="1"/>
</dbReference>
<dbReference type="AlphaFoldDB" id="A0A2P7RBG9"/>
<evidence type="ECO:0000256" key="10">
    <source>
        <dbReference type="PIRSR" id="PIRSR006113-2"/>
    </source>
</evidence>
<dbReference type="RefSeq" id="WP_106727962.1">
    <property type="nucleotide sequence ID" value="NZ_PXYG01000001.1"/>
</dbReference>
<feature type="active site" description="Proton acceptor" evidence="9">
    <location>
        <position position="25"/>
    </location>
</feature>
<dbReference type="OrthoDB" id="9804698at2"/>
<feature type="binding site" evidence="10">
    <location>
        <position position="29"/>
    </location>
    <ligand>
        <name>Zn(2+)</name>
        <dbReference type="ChEBI" id="CHEBI:29105"/>
    </ligand>
</feature>
<evidence type="ECO:0000256" key="9">
    <source>
        <dbReference type="PIRSR" id="PIRSR006113-1"/>
    </source>
</evidence>
<dbReference type="EC" id="4.-.-.-" evidence="8"/>
<keyword evidence="12" id="KW-1185">Reference proteome</keyword>
<dbReference type="UniPathway" id="UPA00391"/>
<comment type="cofactor">
    <cofactor evidence="8 10">
        <name>Zn(2+)</name>
        <dbReference type="ChEBI" id="CHEBI:29105"/>
    </cofactor>
    <text evidence="8 10">Binds 1 zinc ion per subunit.</text>
</comment>
<evidence type="ECO:0000256" key="4">
    <source>
        <dbReference type="ARBA" id="ARBA00022723"/>
    </source>
</evidence>
<feature type="binding site" evidence="10">
    <location>
        <position position="31"/>
    </location>
    <ligand>
        <name>Zn(2+)</name>
        <dbReference type="ChEBI" id="CHEBI:29105"/>
    </ligand>
</feature>
<name>A0A2P7RBG9_9GAMM</name>
<evidence type="ECO:0000256" key="7">
    <source>
        <dbReference type="ARBA" id="ARBA00048807"/>
    </source>
</evidence>
<evidence type="ECO:0000256" key="1">
    <source>
        <dbReference type="ARBA" id="ARBA00005061"/>
    </source>
</evidence>
<dbReference type="GO" id="GO:0046872">
    <property type="term" value="F:metal ion binding"/>
    <property type="evidence" value="ECO:0007669"/>
    <property type="project" value="UniProtKB-KW"/>
</dbReference>
<feature type="binding site" evidence="10">
    <location>
        <position position="14"/>
    </location>
    <ligand>
        <name>Zn(2+)</name>
        <dbReference type="ChEBI" id="CHEBI:29105"/>
    </ligand>
</feature>
<dbReference type="InterPro" id="IPR007115">
    <property type="entry name" value="6-PTP_synth/QueD"/>
</dbReference>
<dbReference type="PANTHER" id="PTHR12589:SF7">
    <property type="entry name" value="6-PYRUVOYL TETRAHYDROBIOPTERIN SYNTHASE"/>
    <property type="match status" value="1"/>
</dbReference>
<keyword evidence="4 8" id="KW-0479">Metal-binding</keyword>
<dbReference type="PANTHER" id="PTHR12589">
    <property type="entry name" value="PYRUVOYL TETRAHYDROBIOPTERIN SYNTHASE"/>
    <property type="match status" value="1"/>
</dbReference>
<proteinExistence type="inferred from homology"/>
<evidence type="ECO:0000256" key="5">
    <source>
        <dbReference type="ARBA" id="ARBA00022833"/>
    </source>
</evidence>
<dbReference type="EMBL" id="PXYG01000001">
    <property type="protein sequence ID" value="PSJ47549.1"/>
    <property type="molecule type" value="Genomic_DNA"/>
</dbReference>
<sequence length="118" mass="14138">MYTIKKEFHFSASHQLKQMPDHHPCSRLHGHNYVVVIELKSEHLDQYGFVRDYLELADFKRFIDHELDHRHLNEVLGDECTTAERLARYLFDWAHARWPEVSAMSVSETPKTWAEYRP</sequence>
<comment type="similarity">
    <text evidence="2 8">Belongs to the PTPS family. QueD subfamily.</text>
</comment>
<dbReference type="GO" id="GO:0070497">
    <property type="term" value="F:6-carboxytetrahydropterin synthase activity"/>
    <property type="evidence" value="ECO:0007669"/>
    <property type="project" value="UniProtKB-EC"/>
</dbReference>
<organism evidence="11 12">
    <name type="scientific">Zobellella endophytica</name>
    <dbReference type="NCBI Taxonomy" id="2116700"/>
    <lineage>
        <taxon>Bacteria</taxon>
        <taxon>Pseudomonadati</taxon>
        <taxon>Pseudomonadota</taxon>
        <taxon>Gammaproteobacteria</taxon>
        <taxon>Aeromonadales</taxon>
        <taxon>Aeromonadaceae</taxon>
        <taxon>Zobellella</taxon>
    </lineage>
</organism>
<dbReference type="Gene3D" id="3.30.479.10">
    <property type="entry name" value="6-pyruvoyl tetrahydropterin synthase/QueD"/>
    <property type="match status" value="1"/>
</dbReference>
<protein>
    <recommendedName>
        <fullName evidence="3 8">6-carboxy-5,6,7,8-tetrahydropterin synthase</fullName>
        <ecNumber evidence="8">4.-.-.-</ecNumber>
    </recommendedName>
</protein>
<feature type="active site" description="Charge relay system" evidence="9">
    <location>
        <position position="69"/>
    </location>
</feature>
<dbReference type="GO" id="GO:0008616">
    <property type="term" value="P:tRNA queuosine(34) biosynthetic process"/>
    <property type="evidence" value="ECO:0007669"/>
    <property type="project" value="UniProtKB-KW"/>
</dbReference>
<dbReference type="Proteomes" id="UP000240243">
    <property type="component" value="Unassembled WGS sequence"/>
</dbReference>
<evidence type="ECO:0000256" key="2">
    <source>
        <dbReference type="ARBA" id="ARBA00008900"/>
    </source>
</evidence>
<reference evidence="11 12" key="1">
    <citation type="submission" date="2018-03" db="EMBL/GenBank/DDBJ databases">
        <title>The draft genome of Zobellella sp. 59N8.</title>
        <authorList>
            <person name="Liu L."/>
            <person name="Li L."/>
            <person name="Zhang X."/>
            <person name="Liang L."/>
            <person name="Wang T."/>
        </authorList>
    </citation>
    <scope>NUCLEOTIDE SEQUENCE [LARGE SCALE GENOMIC DNA]</scope>
    <source>
        <strain evidence="11 12">59N8</strain>
    </source>
</reference>
<evidence type="ECO:0000256" key="8">
    <source>
        <dbReference type="PIRNR" id="PIRNR006113"/>
    </source>
</evidence>
<evidence type="ECO:0000256" key="3">
    <source>
        <dbReference type="ARBA" id="ARBA00018141"/>
    </source>
</evidence>
<evidence type="ECO:0000313" key="11">
    <source>
        <dbReference type="EMBL" id="PSJ47549.1"/>
    </source>
</evidence>
<dbReference type="Pfam" id="PF01242">
    <property type="entry name" value="PTPS"/>
    <property type="match status" value="1"/>
</dbReference>
<keyword evidence="5 8" id="KW-0862">Zinc</keyword>
<keyword evidence="6 8" id="KW-0456">Lyase</keyword>